<evidence type="ECO:0000256" key="1">
    <source>
        <dbReference type="ARBA" id="ARBA00006484"/>
    </source>
</evidence>
<comment type="similarity">
    <text evidence="1">Belongs to the short-chain dehydrogenases/reductases (SDR) family.</text>
</comment>
<gene>
    <name evidence="3" type="ORF">FJTKL_09447</name>
</gene>
<comment type="caution">
    <text evidence="3">The sequence shown here is derived from an EMBL/GenBank/DDBJ whole genome shotgun (WGS) entry which is preliminary data.</text>
</comment>
<dbReference type="Pfam" id="PF00106">
    <property type="entry name" value="adh_short"/>
    <property type="match status" value="1"/>
</dbReference>
<dbReference type="EMBL" id="JBAWTH010000003">
    <property type="protein sequence ID" value="KAL2292478.1"/>
    <property type="molecule type" value="Genomic_DNA"/>
</dbReference>
<dbReference type="Proteomes" id="UP001600888">
    <property type="component" value="Unassembled WGS sequence"/>
</dbReference>
<protein>
    <recommendedName>
        <fullName evidence="5">Short chain dehydrogenase</fullName>
    </recommendedName>
</protein>
<dbReference type="PANTHER" id="PTHR44229">
    <property type="entry name" value="15-HYDROXYPROSTAGLANDIN DEHYDROGENASE [NAD(+)]"/>
    <property type="match status" value="1"/>
</dbReference>
<keyword evidence="4" id="KW-1185">Reference proteome</keyword>
<dbReference type="SUPFAM" id="SSF51735">
    <property type="entry name" value="NAD(P)-binding Rossmann-fold domains"/>
    <property type="match status" value="1"/>
</dbReference>
<dbReference type="PANTHER" id="PTHR44229:SF4">
    <property type="entry name" value="15-HYDROXYPROSTAGLANDIN DEHYDROGENASE [NAD(+)]"/>
    <property type="match status" value="1"/>
</dbReference>
<evidence type="ECO:0000256" key="2">
    <source>
        <dbReference type="ARBA" id="ARBA00023002"/>
    </source>
</evidence>
<organism evidence="3 4">
    <name type="scientific">Diaporthe vaccinii</name>
    <dbReference type="NCBI Taxonomy" id="105482"/>
    <lineage>
        <taxon>Eukaryota</taxon>
        <taxon>Fungi</taxon>
        <taxon>Dikarya</taxon>
        <taxon>Ascomycota</taxon>
        <taxon>Pezizomycotina</taxon>
        <taxon>Sordariomycetes</taxon>
        <taxon>Sordariomycetidae</taxon>
        <taxon>Diaporthales</taxon>
        <taxon>Diaporthaceae</taxon>
        <taxon>Diaporthe</taxon>
        <taxon>Diaporthe eres species complex</taxon>
    </lineage>
</organism>
<reference evidence="3 4" key="1">
    <citation type="submission" date="2024-03" db="EMBL/GenBank/DDBJ databases">
        <title>A high-quality draft genome sequence of Diaporthe vaccinii, a causative agent of upright dieback and viscid rot disease in cranberry plants.</title>
        <authorList>
            <person name="Sarrasin M."/>
            <person name="Lang B.F."/>
            <person name="Burger G."/>
        </authorList>
    </citation>
    <scope>NUCLEOTIDE SEQUENCE [LARGE SCALE GENOMIC DNA]</scope>
    <source>
        <strain evidence="3 4">IS7</strain>
    </source>
</reference>
<keyword evidence="2" id="KW-0560">Oxidoreductase</keyword>
<dbReference type="InterPro" id="IPR002347">
    <property type="entry name" value="SDR_fam"/>
</dbReference>
<dbReference type="InterPro" id="IPR036291">
    <property type="entry name" value="NAD(P)-bd_dom_sf"/>
</dbReference>
<name>A0ABR4FCQ4_9PEZI</name>
<evidence type="ECO:0008006" key="5">
    <source>
        <dbReference type="Google" id="ProtNLM"/>
    </source>
</evidence>
<accession>A0ABR4FCQ4</accession>
<proteinExistence type="inferred from homology"/>
<sequence length="306" mass="33104">MSNEPERVAVITGGSRGMGLAVAQALEARGGWKINLIDIEDDEGRQAADSLSNTTYHRANLLNYDEVTAAFKNAFTSGNHRLDFVFANAGVIETSNLFMKHESLDGPPPPDLTAVEVNLKSCINAVHVGRHYINLSPSKGSIVINASCSSFWPTYWAPIYTASKCMAQRPPHIHVVWRLANGTSHFEVGVMGFMRCVADCYKTEGIRVNALCPGAVRTPIVSDKAWEAMPEDVFTPLGLIAETVLKLAGGDELVDANGTRAGPDELFGKAVVASGKNIYIQSDTPYCDDVLARTIESTKMDKQTAV</sequence>
<evidence type="ECO:0000313" key="3">
    <source>
        <dbReference type="EMBL" id="KAL2292478.1"/>
    </source>
</evidence>
<dbReference type="PRINTS" id="PR00081">
    <property type="entry name" value="GDHRDH"/>
</dbReference>
<dbReference type="Gene3D" id="3.40.50.720">
    <property type="entry name" value="NAD(P)-binding Rossmann-like Domain"/>
    <property type="match status" value="1"/>
</dbReference>
<evidence type="ECO:0000313" key="4">
    <source>
        <dbReference type="Proteomes" id="UP001600888"/>
    </source>
</evidence>